<proteinExistence type="predicted"/>
<name>A0A0S3SV30_PHAAN</name>
<keyword evidence="1" id="KW-0812">Transmembrane</keyword>
<keyword evidence="3" id="KW-1185">Reference proteome</keyword>
<evidence type="ECO:0000256" key="1">
    <source>
        <dbReference type="SAM" id="Phobius"/>
    </source>
</evidence>
<dbReference type="Proteomes" id="UP000291084">
    <property type="component" value="Chromosome 8"/>
</dbReference>
<gene>
    <name evidence="2" type="primary">Vigan.08G361300</name>
    <name evidence="2" type="ORF">VIGAN_08361300</name>
</gene>
<dbReference type="PANTHER" id="PTHR33333:SF46">
    <property type="entry name" value="LOW QUALITY PROTEIN: GLYCINE-RICH PROTEIN DOT1"/>
    <property type="match status" value="1"/>
</dbReference>
<dbReference type="OrthoDB" id="1390988at2759"/>
<dbReference type="EMBL" id="AP015041">
    <property type="protein sequence ID" value="BAT96641.1"/>
    <property type="molecule type" value="Genomic_DNA"/>
</dbReference>
<keyword evidence="1" id="KW-0472">Membrane</keyword>
<keyword evidence="1" id="KW-1133">Transmembrane helix</keyword>
<reference evidence="2 3" key="1">
    <citation type="journal article" date="2015" name="Sci. Rep.">
        <title>The power of single molecule real-time sequencing technology in the de novo assembly of a eukaryotic genome.</title>
        <authorList>
            <person name="Sakai H."/>
            <person name="Naito K."/>
            <person name="Ogiso-Tanaka E."/>
            <person name="Takahashi Y."/>
            <person name="Iseki K."/>
            <person name="Muto C."/>
            <person name="Satou K."/>
            <person name="Teruya K."/>
            <person name="Shiroma A."/>
            <person name="Shimoji M."/>
            <person name="Hirano T."/>
            <person name="Itoh T."/>
            <person name="Kaga A."/>
            <person name="Tomooka N."/>
        </authorList>
    </citation>
    <scope>NUCLEOTIDE SEQUENCE [LARGE SCALE GENOMIC DNA]</scope>
    <source>
        <strain evidence="3">cv. Shumari</strain>
    </source>
</reference>
<evidence type="ECO:0000313" key="2">
    <source>
        <dbReference type="EMBL" id="BAT96641.1"/>
    </source>
</evidence>
<sequence>MDGFINRGSHFLLRASTLLESQSTMDSFTNWGSSFLHSLQTMMDSVINWLVSLISCLGAKINPILEKFTGYTFNVKDNSCDEVGVDGEMWLRVAGAVGVALLAIVVVWILWKMIMVIFRCFYRRCCCCCRRGRTMKAPGRNCRISRNNFERNPRDYFRNLRNDQHACLV</sequence>
<feature type="transmembrane region" description="Helical" evidence="1">
    <location>
        <begin position="89"/>
        <end position="111"/>
    </location>
</feature>
<accession>A0A0S3SV30</accession>
<dbReference type="PANTHER" id="PTHR33333">
    <property type="entry name" value="ERYTHROCYTE MEMBRANE PROTEIN 1-LIKE"/>
    <property type="match status" value="1"/>
</dbReference>
<feature type="transmembrane region" description="Helical" evidence="1">
    <location>
        <begin position="46"/>
        <end position="65"/>
    </location>
</feature>
<evidence type="ECO:0000313" key="3">
    <source>
        <dbReference type="Proteomes" id="UP000291084"/>
    </source>
</evidence>
<protein>
    <submittedName>
        <fullName evidence="2">Uncharacterized protein</fullName>
    </submittedName>
</protein>
<dbReference type="InterPro" id="IPR039926">
    <property type="entry name" value="Egg_app_1"/>
</dbReference>
<organism evidence="2 3">
    <name type="scientific">Vigna angularis var. angularis</name>
    <dbReference type="NCBI Taxonomy" id="157739"/>
    <lineage>
        <taxon>Eukaryota</taxon>
        <taxon>Viridiplantae</taxon>
        <taxon>Streptophyta</taxon>
        <taxon>Embryophyta</taxon>
        <taxon>Tracheophyta</taxon>
        <taxon>Spermatophyta</taxon>
        <taxon>Magnoliopsida</taxon>
        <taxon>eudicotyledons</taxon>
        <taxon>Gunneridae</taxon>
        <taxon>Pentapetalae</taxon>
        <taxon>rosids</taxon>
        <taxon>fabids</taxon>
        <taxon>Fabales</taxon>
        <taxon>Fabaceae</taxon>
        <taxon>Papilionoideae</taxon>
        <taxon>50 kb inversion clade</taxon>
        <taxon>NPAAA clade</taxon>
        <taxon>indigoferoid/millettioid clade</taxon>
        <taxon>Phaseoleae</taxon>
        <taxon>Vigna</taxon>
    </lineage>
</organism>
<dbReference type="AlphaFoldDB" id="A0A0S3SV30"/>